<dbReference type="HAMAP" id="MF_00934">
    <property type="entry name" value="23SrRNA_methyltr_J"/>
    <property type="match status" value="1"/>
</dbReference>
<dbReference type="OrthoDB" id="9791274at2"/>
<dbReference type="EMBL" id="SGXC01000002">
    <property type="protein sequence ID" value="RZS81891.1"/>
    <property type="molecule type" value="Genomic_DNA"/>
</dbReference>
<accession>A0A4Q7NFE9</accession>
<dbReference type="RefSeq" id="WP_130359992.1">
    <property type="nucleotide sequence ID" value="NZ_SGXC01000002.1"/>
</dbReference>
<dbReference type="PANTHER" id="PTHR37426:SF1">
    <property type="entry name" value="RIBOSOMAL RNA LARGE SUBUNIT METHYLTRANSFERASE J"/>
    <property type="match status" value="1"/>
</dbReference>
<feature type="active site" description="Proton acceptor" evidence="1">
    <location>
        <position position="169"/>
    </location>
</feature>
<comment type="function">
    <text evidence="1">Specifically methylates the adenine in position 2030 of 23S rRNA.</text>
</comment>
<reference evidence="2 3" key="1">
    <citation type="submission" date="2019-02" db="EMBL/GenBank/DDBJ databases">
        <title>Genomic Encyclopedia of Type Strains, Phase IV (KMG-IV): sequencing the most valuable type-strain genomes for metagenomic binning, comparative biology and taxonomic classification.</title>
        <authorList>
            <person name="Goeker M."/>
        </authorList>
    </citation>
    <scope>NUCLEOTIDE SEQUENCE [LARGE SCALE GENOMIC DNA]</scope>
    <source>
        <strain evidence="2 3">K24</strain>
    </source>
</reference>
<proteinExistence type="inferred from homology"/>
<feature type="site" description="Interaction with substrate rRNA" evidence="1">
    <location>
        <position position="4"/>
    </location>
</feature>
<feature type="binding site" evidence="1">
    <location>
        <position position="42"/>
    </location>
    <ligand>
        <name>S-adenosyl-L-methionine</name>
        <dbReference type="ChEBI" id="CHEBI:59789"/>
    </ligand>
</feature>
<keyword evidence="1 2" id="KW-0489">Methyltransferase</keyword>
<feature type="binding site" evidence="1">
    <location>
        <position position="19"/>
    </location>
    <ligand>
        <name>S-adenosyl-L-methionine</name>
        <dbReference type="ChEBI" id="CHEBI:59789"/>
    </ligand>
</feature>
<comment type="catalytic activity">
    <reaction evidence="1">
        <text>adenosine(2030) in 23S rRNA + S-adenosyl-L-methionine = N(6)-methyladenosine(2030) in 23S rRNA + S-adenosyl-L-homocysteine + H(+)</text>
        <dbReference type="Rhea" id="RHEA:43736"/>
        <dbReference type="Rhea" id="RHEA-COMP:10668"/>
        <dbReference type="Rhea" id="RHEA-COMP:10669"/>
        <dbReference type="ChEBI" id="CHEBI:15378"/>
        <dbReference type="ChEBI" id="CHEBI:57856"/>
        <dbReference type="ChEBI" id="CHEBI:59789"/>
        <dbReference type="ChEBI" id="CHEBI:74411"/>
        <dbReference type="ChEBI" id="CHEBI:74449"/>
        <dbReference type="EC" id="2.1.1.266"/>
    </reaction>
</comment>
<dbReference type="AlphaFoldDB" id="A0A4Q7NFE9"/>
<dbReference type="Proteomes" id="UP000292445">
    <property type="component" value="Unassembled WGS sequence"/>
</dbReference>
<keyword evidence="1" id="KW-0949">S-adenosyl-L-methionine</keyword>
<feature type="binding site" evidence="1">
    <location>
        <begin position="148"/>
        <end position="149"/>
    </location>
    <ligand>
        <name>S-adenosyl-L-methionine</name>
        <dbReference type="ChEBI" id="CHEBI:59789"/>
    </ligand>
</feature>
<organism evidence="2 3">
    <name type="scientific">Pigmentiphaga kullae</name>
    <dbReference type="NCBI Taxonomy" id="151784"/>
    <lineage>
        <taxon>Bacteria</taxon>
        <taxon>Pseudomonadati</taxon>
        <taxon>Pseudomonadota</taxon>
        <taxon>Betaproteobacteria</taxon>
        <taxon>Burkholderiales</taxon>
        <taxon>Alcaligenaceae</taxon>
        <taxon>Pigmentiphaga</taxon>
    </lineage>
</organism>
<dbReference type="EC" id="2.1.1.266" evidence="1"/>
<keyword evidence="1 2" id="KW-0808">Transferase</keyword>
<dbReference type="GO" id="GO:0003723">
    <property type="term" value="F:RNA binding"/>
    <property type="evidence" value="ECO:0007669"/>
    <property type="project" value="UniProtKB-UniRule"/>
</dbReference>
<keyword evidence="3" id="KW-1185">Reference proteome</keyword>
<sequence length="291" mass="33010">MFSYRHAFHAGNHADVLKHLVLVQLLRYFAQKDAPYWYIDTHAGAGIYALEGDWAGKNAEFETGIARLWTRDDLPGVVAEYVDEIAAFNEDDLLRHYPGSPFIAAQALRERDRLRLFELHPTEIDVLRRNCRHLGREIERHTMIYAADGFDGVKALLPPPTRRGIVLIDPSYEDKRDYARVLHCLEEGLKRFATGCFAVWYPQVQRLESQQLAGRLARVPARSWLHVSLTVRKPSSDGLGLYGSGMFIVNPPWVLESALKEIMPWLTEVLAQDAGATFTLESREGQAAAPR</sequence>
<name>A0A4Q7NFE9_9BURK</name>
<protein>
    <recommendedName>
        <fullName evidence="1">Ribosomal RNA large subunit methyltransferase J</fullName>
        <ecNumber evidence="1">2.1.1.266</ecNumber>
    </recommendedName>
    <alternativeName>
        <fullName evidence="1">23S rRNA (adenine(2030)-N6)-methyltransferase</fullName>
    </alternativeName>
    <alternativeName>
        <fullName evidence="1">23S rRNA m6A2030 methyltransferase</fullName>
    </alternativeName>
</protein>
<feature type="binding site" evidence="1">
    <location>
        <position position="118"/>
    </location>
    <ligand>
        <name>S-adenosyl-L-methionine</name>
        <dbReference type="ChEBI" id="CHEBI:59789"/>
    </ligand>
</feature>
<dbReference type="InterPro" id="IPR029063">
    <property type="entry name" value="SAM-dependent_MTases_sf"/>
</dbReference>
<dbReference type="PANTHER" id="PTHR37426">
    <property type="entry name" value="RIBOSOMAL RNA LARGE SUBUNIT METHYLTRANSFERASE J"/>
    <property type="match status" value="1"/>
</dbReference>
<feature type="binding site" evidence="1">
    <location>
        <position position="169"/>
    </location>
    <ligand>
        <name>S-adenosyl-L-methionine</name>
        <dbReference type="ChEBI" id="CHEBI:59789"/>
    </ligand>
</feature>
<comment type="caution">
    <text evidence="2">The sequence shown here is derived from an EMBL/GenBank/DDBJ whole genome shotgun (WGS) entry which is preliminary data.</text>
</comment>
<evidence type="ECO:0000313" key="2">
    <source>
        <dbReference type="EMBL" id="RZS81891.1"/>
    </source>
</evidence>
<comment type="subunit">
    <text evidence="1">Monomer.</text>
</comment>
<evidence type="ECO:0000256" key="1">
    <source>
        <dbReference type="HAMAP-Rule" id="MF_00934"/>
    </source>
</evidence>
<dbReference type="Gene3D" id="3.40.50.150">
    <property type="entry name" value="Vaccinia Virus protein VP39"/>
    <property type="match status" value="1"/>
</dbReference>
<keyword evidence="1" id="KW-0698">rRNA processing</keyword>
<gene>
    <name evidence="1" type="primary">rlmJ</name>
    <name evidence="2" type="ORF">EV675_4521</name>
</gene>
<dbReference type="Pfam" id="PF04378">
    <property type="entry name" value="RsmJ"/>
    <property type="match status" value="1"/>
</dbReference>
<keyword evidence="1" id="KW-0694">RNA-binding</keyword>
<dbReference type="GO" id="GO:0036307">
    <property type="term" value="F:23S rRNA (adenine(2030)-N(6))-methyltransferase activity"/>
    <property type="evidence" value="ECO:0007669"/>
    <property type="project" value="UniProtKB-UniRule"/>
</dbReference>
<evidence type="ECO:0000313" key="3">
    <source>
        <dbReference type="Proteomes" id="UP000292445"/>
    </source>
</evidence>
<dbReference type="SUPFAM" id="SSF53335">
    <property type="entry name" value="S-adenosyl-L-methionine-dependent methyltransferases"/>
    <property type="match status" value="1"/>
</dbReference>
<feature type="binding site" evidence="1">
    <location>
        <position position="100"/>
    </location>
    <ligand>
        <name>S-adenosyl-L-methionine</name>
        <dbReference type="ChEBI" id="CHEBI:59789"/>
    </ligand>
</feature>
<comment type="similarity">
    <text evidence="1">Belongs to the RlmJ family.</text>
</comment>
<dbReference type="GO" id="GO:0070475">
    <property type="term" value="P:rRNA base methylation"/>
    <property type="evidence" value="ECO:0007669"/>
    <property type="project" value="UniProtKB-UniRule"/>
</dbReference>
<dbReference type="GO" id="GO:0005829">
    <property type="term" value="C:cytosol"/>
    <property type="evidence" value="ECO:0007669"/>
    <property type="project" value="TreeGrafter"/>
</dbReference>
<dbReference type="InterPro" id="IPR007473">
    <property type="entry name" value="RlmJ"/>
</dbReference>